<keyword evidence="2" id="KW-1185">Reference proteome</keyword>
<dbReference type="EMBL" id="CM042891">
    <property type="protein sequence ID" value="KAI4303182.1"/>
    <property type="molecule type" value="Genomic_DNA"/>
</dbReference>
<sequence>MDAEHHGPDRMPLLNDGPGPNKEDSVSAASTTMLVVVSTLVAVFGSSVTGFASGYSAPAESGIRDDLGLSLAAYSVFGSILTVGGTITSLVNGKITDVIGRRYTMGLSAIFGIAGWLAIAFAQKAWCLDFGRVLIGMGIGIIAYAVPVYIAEITPRTVRGAFTTLNQFVLACGYSLAYFIGTVVSWRVLALIGVVPCVLQIIGLYFIPESPRWLTKVGREKEFEVSLQRLRGKNADISDEAAEIREYTEAFEKESKSRIIDLFQRRYVHPLIIAVGLMFLQQFGGVNAIGFYASSIFESAGFSSDIGIISVAIIQIPATGLSVLLTDKAGRRPLLMVSSAGMCLSCVLIGLAFGFQNMSNLKDATPVMVFVGILAYTMFYSIGMAGIPWVLMSEVFPINVKGAAGSLVTLVNMSCSWVVSYTFNFMFEWNPLGTFFIYAAVCGLTIIFEAVLVPETKGRALEELQMSLANFLSEDSTPAAD</sequence>
<protein>
    <submittedName>
        <fullName evidence="1">Uncharacterized protein</fullName>
    </submittedName>
</protein>
<accession>A0ACB9L0J9</accession>
<reference evidence="2" key="1">
    <citation type="journal article" date="2023" name="Front. Plant Sci.">
        <title>Chromosomal-level genome assembly of Melastoma candidum provides insights into trichome evolution.</title>
        <authorList>
            <person name="Zhong Y."/>
            <person name="Wu W."/>
            <person name="Sun C."/>
            <person name="Zou P."/>
            <person name="Liu Y."/>
            <person name="Dai S."/>
            <person name="Zhou R."/>
        </authorList>
    </citation>
    <scope>NUCLEOTIDE SEQUENCE [LARGE SCALE GENOMIC DNA]</scope>
</reference>
<dbReference type="Proteomes" id="UP001057402">
    <property type="component" value="Chromosome 12"/>
</dbReference>
<proteinExistence type="predicted"/>
<comment type="caution">
    <text evidence="1">The sequence shown here is derived from an EMBL/GenBank/DDBJ whole genome shotgun (WGS) entry which is preliminary data.</text>
</comment>
<name>A0ACB9L0J9_9MYRT</name>
<evidence type="ECO:0000313" key="1">
    <source>
        <dbReference type="EMBL" id="KAI4303182.1"/>
    </source>
</evidence>
<evidence type="ECO:0000313" key="2">
    <source>
        <dbReference type="Proteomes" id="UP001057402"/>
    </source>
</evidence>
<organism evidence="1 2">
    <name type="scientific">Melastoma candidum</name>
    <dbReference type="NCBI Taxonomy" id="119954"/>
    <lineage>
        <taxon>Eukaryota</taxon>
        <taxon>Viridiplantae</taxon>
        <taxon>Streptophyta</taxon>
        <taxon>Embryophyta</taxon>
        <taxon>Tracheophyta</taxon>
        <taxon>Spermatophyta</taxon>
        <taxon>Magnoliopsida</taxon>
        <taxon>eudicotyledons</taxon>
        <taxon>Gunneridae</taxon>
        <taxon>Pentapetalae</taxon>
        <taxon>rosids</taxon>
        <taxon>malvids</taxon>
        <taxon>Myrtales</taxon>
        <taxon>Melastomataceae</taxon>
        <taxon>Melastomatoideae</taxon>
        <taxon>Melastomateae</taxon>
        <taxon>Melastoma</taxon>
    </lineage>
</organism>
<gene>
    <name evidence="1" type="ORF">MLD38_038844</name>
</gene>